<dbReference type="GO" id="GO:0004714">
    <property type="term" value="F:transmembrane receptor protein tyrosine kinase activity"/>
    <property type="evidence" value="ECO:0007669"/>
    <property type="project" value="TreeGrafter"/>
</dbReference>
<dbReference type="GO" id="GO:0010976">
    <property type="term" value="P:positive regulation of neuron projection development"/>
    <property type="evidence" value="ECO:0007669"/>
    <property type="project" value="TreeGrafter"/>
</dbReference>
<dbReference type="InterPro" id="IPR000719">
    <property type="entry name" value="Prot_kinase_dom"/>
</dbReference>
<feature type="region of interest" description="Disordered" evidence="10">
    <location>
        <begin position="283"/>
        <end position="306"/>
    </location>
</feature>
<sequence>MDLSREGDKSIYELGYKWSKPALEFPSSLPHLVVTLPRLQSYLPSHSDVTQPGTMTVPSILLVWFVLGLSYAHLDLYMMKEERDRILASYASSAEGGGESEWKPIYYIQNGLVNVYPLRYKITLSGSIPSLRFTWHNTRAEISSIKYELDVQVENSTFLQAEADIPVSGSVPGDRPHTWTVFLRCAPGLRESHQVDLWIFLSFYGLPPDPRFPTEVFLNWTKVCLHPPPAEEGGEAPLGPGDPALLSSPTEVIYIVSGAALGVLVVLILLALACYYRRSKYRPVSQQVPPPPPLVPPPPPPSSVSPHPYLLPGGSTTGSYVIMDHPRRGSSRGTPIIVDHGCMGSSSGTCSGSSRASTAWSLPVQLQVEEVEEGDEGKVMVGRDTSSSQLLLVKALHKERQDGGWRRFLQQGLSLLPGPDDHRVPSSAHILTPVQVVADLPRPLLLYPYAGINLKRYLQELGASGAEGEEILSVEQMTRIGKEVAAALVYIHDALDRVHGDLAARNCYVDVGAGTVRVCDAALASSLFPLDYAPGSRWPMRWMAPECLAAGSRVPGTWEQSRTSDVWSYGVFLWEVVTYGGRPYEELGDSDIFTYLERGFRLAKPPDASLHM</sequence>
<keyword evidence="6 11" id="KW-1133">Transmembrane helix</keyword>
<dbReference type="InterPro" id="IPR050122">
    <property type="entry name" value="RTK"/>
</dbReference>
<evidence type="ECO:0000256" key="2">
    <source>
        <dbReference type="ARBA" id="ARBA00022692"/>
    </source>
</evidence>
<keyword evidence="2 11" id="KW-0812">Transmembrane</keyword>
<evidence type="ECO:0000313" key="15">
    <source>
        <dbReference type="Proteomes" id="UP000677054"/>
    </source>
</evidence>
<dbReference type="SUPFAM" id="SSF56112">
    <property type="entry name" value="Protein kinase-like (PK-like)"/>
    <property type="match status" value="1"/>
</dbReference>
<dbReference type="GO" id="GO:0005886">
    <property type="term" value="C:plasma membrane"/>
    <property type="evidence" value="ECO:0007669"/>
    <property type="project" value="UniProtKB-SubCell"/>
</dbReference>
<keyword evidence="5" id="KW-0067">ATP-binding</keyword>
<evidence type="ECO:0000256" key="11">
    <source>
        <dbReference type="SAM" id="Phobius"/>
    </source>
</evidence>
<evidence type="ECO:0000256" key="1">
    <source>
        <dbReference type="ARBA" id="ARBA00004162"/>
    </source>
</evidence>
<evidence type="ECO:0000259" key="13">
    <source>
        <dbReference type="PROSITE" id="PS50814"/>
    </source>
</evidence>
<comment type="subcellular location">
    <subcellularLocation>
        <location evidence="1">Cell membrane</location>
        <topology evidence="1">Single-pass membrane protein</topology>
    </subcellularLocation>
</comment>
<evidence type="ECO:0000259" key="12">
    <source>
        <dbReference type="PROSITE" id="PS50011"/>
    </source>
</evidence>
<evidence type="ECO:0008006" key="16">
    <source>
        <dbReference type="Google" id="ProtNLM"/>
    </source>
</evidence>
<dbReference type="PROSITE" id="PS50814">
    <property type="entry name" value="WIF"/>
    <property type="match status" value="1"/>
</dbReference>
<dbReference type="Gene3D" id="1.10.510.10">
    <property type="entry name" value="Transferase(Phosphotransferase) domain 1"/>
    <property type="match status" value="1"/>
</dbReference>
<dbReference type="SMART" id="SM00469">
    <property type="entry name" value="WIF"/>
    <property type="match status" value="1"/>
</dbReference>
<dbReference type="PANTHER" id="PTHR24416:SF349">
    <property type="entry name" value="TYROSINE-PROTEIN KINASE RYK"/>
    <property type="match status" value="1"/>
</dbReference>
<keyword evidence="7 11" id="KW-0472">Membrane</keyword>
<keyword evidence="8" id="KW-0675">Receptor</keyword>
<keyword evidence="15" id="KW-1185">Reference proteome</keyword>
<dbReference type="PROSITE" id="PS50011">
    <property type="entry name" value="PROTEIN_KINASE_DOM"/>
    <property type="match status" value="1"/>
</dbReference>
<dbReference type="InterPro" id="IPR001245">
    <property type="entry name" value="Ser-Thr/Tyr_kinase_cat_dom"/>
</dbReference>
<dbReference type="InterPro" id="IPR011009">
    <property type="entry name" value="Kinase-like_dom_sf"/>
</dbReference>
<dbReference type="GO" id="GO:0043235">
    <property type="term" value="C:receptor complex"/>
    <property type="evidence" value="ECO:0007669"/>
    <property type="project" value="TreeGrafter"/>
</dbReference>
<dbReference type="GO" id="GO:0007169">
    <property type="term" value="P:cell surface receptor protein tyrosine kinase signaling pathway"/>
    <property type="evidence" value="ECO:0007669"/>
    <property type="project" value="TreeGrafter"/>
</dbReference>
<evidence type="ECO:0000256" key="10">
    <source>
        <dbReference type="SAM" id="MobiDB-lite"/>
    </source>
</evidence>
<proteinExistence type="predicted"/>
<accession>A0A7R8WXH6</accession>
<keyword evidence="9" id="KW-0325">Glycoprotein</keyword>
<evidence type="ECO:0000256" key="5">
    <source>
        <dbReference type="ARBA" id="ARBA00022840"/>
    </source>
</evidence>
<dbReference type="GO" id="GO:0005524">
    <property type="term" value="F:ATP binding"/>
    <property type="evidence" value="ECO:0007669"/>
    <property type="project" value="UniProtKB-KW"/>
</dbReference>
<reference evidence="14" key="1">
    <citation type="submission" date="2020-11" db="EMBL/GenBank/DDBJ databases">
        <authorList>
            <person name="Tran Van P."/>
        </authorList>
    </citation>
    <scope>NUCLEOTIDE SEQUENCE</scope>
</reference>
<evidence type="ECO:0000256" key="3">
    <source>
        <dbReference type="ARBA" id="ARBA00022729"/>
    </source>
</evidence>
<dbReference type="InterPro" id="IPR003306">
    <property type="entry name" value="WIF"/>
</dbReference>
<dbReference type="EMBL" id="LR899519">
    <property type="protein sequence ID" value="CAD7239999.1"/>
    <property type="molecule type" value="Genomic_DNA"/>
</dbReference>
<feature type="transmembrane region" description="Helical" evidence="11">
    <location>
        <begin position="252"/>
        <end position="276"/>
    </location>
</feature>
<dbReference type="Pfam" id="PF07714">
    <property type="entry name" value="PK_Tyr_Ser-Thr"/>
    <property type="match status" value="1"/>
</dbReference>
<dbReference type="GO" id="GO:0051897">
    <property type="term" value="P:positive regulation of phosphatidylinositol 3-kinase/protein kinase B signal transduction"/>
    <property type="evidence" value="ECO:0007669"/>
    <property type="project" value="TreeGrafter"/>
</dbReference>
<dbReference type="PRINTS" id="PR00109">
    <property type="entry name" value="TYRKINASE"/>
</dbReference>
<dbReference type="Pfam" id="PF02019">
    <property type="entry name" value="WIF"/>
    <property type="match status" value="1"/>
</dbReference>
<feature type="domain" description="WIF" evidence="13">
    <location>
        <begin position="88"/>
        <end position="224"/>
    </location>
</feature>
<dbReference type="InterPro" id="IPR038677">
    <property type="entry name" value="WIF_sf"/>
</dbReference>
<keyword evidence="3" id="KW-0732">Signal</keyword>
<dbReference type="PANTHER" id="PTHR24416">
    <property type="entry name" value="TYROSINE-PROTEIN KINASE RECEPTOR"/>
    <property type="match status" value="1"/>
</dbReference>
<organism evidence="14">
    <name type="scientific">Darwinula stevensoni</name>
    <dbReference type="NCBI Taxonomy" id="69355"/>
    <lineage>
        <taxon>Eukaryota</taxon>
        <taxon>Metazoa</taxon>
        <taxon>Ecdysozoa</taxon>
        <taxon>Arthropoda</taxon>
        <taxon>Crustacea</taxon>
        <taxon>Oligostraca</taxon>
        <taxon>Ostracoda</taxon>
        <taxon>Podocopa</taxon>
        <taxon>Podocopida</taxon>
        <taxon>Darwinulocopina</taxon>
        <taxon>Darwinuloidea</taxon>
        <taxon>Darwinulidae</taxon>
        <taxon>Darwinula</taxon>
    </lineage>
</organism>
<name>A0A7R8WXH6_9CRUS</name>
<evidence type="ECO:0000256" key="6">
    <source>
        <dbReference type="ARBA" id="ARBA00022989"/>
    </source>
</evidence>
<protein>
    <recommendedName>
        <fullName evidence="16">Protein kinase domain-containing protein</fullName>
    </recommendedName>
</protein>
<dbReference type="EMBL" id="CAJPEV010000002">
    <property type="protein sequence ID" value="CAG0878513.1"/>
    <property type="molecule type" value="Genomic_DNA"/>
</dbReference>
<evidence type="ECO:0000256" key="8">
    <source>
        <dbReference type="ARBA" id="ARBA00023170"/>
    </source>
</evidence>
<dbReference type="AlphaFoldDB" id="A0A7R8WXH6"/>
<dbReference type="Gene3D" id="2.60.40.2170">
    <property type="entry name" value="Wnt, WIF domain"/>
    <property type="match status" value="1"/>
</dbReference>
<evidence type="ECO:0000256" key="7">
    <source>
        <dbReference type="ARBA" id="ARBA00023136"/>
    </source>
</evidence>
<feature type="domain" description="Protein kinase" evidence="12">
    <location>
        <begin position="365"/>
        <end position="612"/>
    </location>
</feature>
<keyword evidence="4" id="KW-0547">Nucleotide-binding</keyword>
<feature type="compositionally biased region" description="Pro residues" evidence="10">
    <location>
        <begin position="288"/>
        <end position="303"/>
    </location>
</feature>
<evidence type="ECO:0000256" key="9">
    <source>
        <dbReference type="ARBA" id="ARBA00023180"/>
    </source>
</evidence>
<evidence type="ECO:0000256" key="4">
    <source>
        <dbReference type="ARBA" id="ARBA00022741"/>
    </source>
</evidence>
<gene>
    <name evidence="14" type="ORF">DSTB1V02_LOCUS38</name>
</gene>
<dbReference type="Proteomes" id="UP000677054">
    <property type="component" value="Unassembled WGS sequence"/>
</dbReference>
<evidence type="ECO:0000313" key="14">
    <source>
        <dbReference type="EMBL" id="CAD7239999.1"/>
    </source>
</evidence>